<protein>
    <submittedName>
        <fullName evidence="1">Uncharacterized protein</fullName>
    </submittedName>
</protein>
<evidence type="ECO:0000313" key="1">
    <source>
        <dbReference type="EMBL" id="KAL2063099.1"/>
    </source>
</evidence>
<gene>
    <name evidence="1" type="ORF">VTL71DRAFT_6171</name>
</gene>
<organism evidence="1 2">
    <name type="scientific">Oculimacula yallundae</name>
    <dbReference type="NCBI Taxonomy" id="86028"/>
    <lineage>
        <taxon>Eukaryota</taxon>
        <taxon>Fungi</taxon>
        <taxon>Dikarya</taxon>
        <taxon>Ascomycota</taxon>
        <taxon>Pezizomycotina</taxon>
        <taxon>Leotiomycetes</taxon>
        <taxon>Helotiales</taxon>
        <taxon>Ploettnerulaceae</taxon>
        <taxon>Oculimacula</taxon>
    </lineage>
</organism>
<keyword evidence="2" id="KW-1185">Reference proteome</keyword>
<name>A0ABR4BZK9_9HELO</name>
<evidence type="ECO:0000313" key="2">
    <source>
        <dbReference type="Proteomes" id="UP001595075"/>
    </source>
</evidence>
<comment type="caution">
    <text evidence="1">The sequence shown here is derived from an EMBL/GenBank/DDBJ whole genome shotgun (WGS) entry which is preliminary data.</text>
</comment>
<dbReference type="EMBL" id="JAZHXI010000016">
    <property type="protein sequence ID" value="KAL2063099.1"/>
    <property type="molecule type" value="Genomic_DNA"/>
</dbReference>
<dbReference type="Proteomes" id="UP001595075">
    <property type="component" value="Unassembled WGS sequence"/>
</dbReference>
<reference evidence="1 2" key="1">
    <citation type="journal article" date="2024" name="Commun. Biol.">
        <title>Comparative genomic analysis of thermophilic fungi reveals convergent evolutionary adaptations and gene losses.</title>
        <authorList>
            <person name="Steindorff A.S."/>
            <person name="Aguilar-Pontes M.V."/>
            <person name="Robinson A.J."/>
            <person name="Andreopoulos B."/>
            <person name="LaButti K."/>
            <person name="Kuo A."/>
            <person name="Mondo S."/>
            <person name="Riley R."/>
            <person name="Otillar R."/>
            <person name="Haridas S."/>
            <person name="Lipzen A."/>
            <person name="Grimwood J."/>
            <person name="Schmutz J."/>
            <person name="Clum A."/>
            <person name="Reid I.D."/>
            <person name="Moisan M.C."/>
            <person name="Butler G."/>
            <person name="Nguyen T.T.M."/>
            <person name="Dewar K."/>
            <person name="Conant G."/>
            <person name="Drula E."/>
            <person name="Henrissat B."/>
            <person name="Hansel C."/>
            <person name="Singer S."/>
            <person name="Hutchinson M.I."/>
            <person name="de Vries R.P."/>
            <person name="Natvig D.O."/>
            <person name="Powell A.J."/>
            <person name="Tsang A."/>
            <person name="Grigoriev I.V."/>
        </authorList>
    </citation>
    <scope>NUCLEOTIDE SEQUENCE [LARGE SCALE GENOMIC DNA]</scope>
    <source>
        <strain evidence="1 2">CBS 494.80</strain>
    </source>
</reference>
<proteinExistence type="predicted"/>
<sequence>MSTSNEHYSEAWCTNLLLDQQTVNERMGKLLRTLKDTSIKEEEHTEEWYKELLRDGQAVNEKMTKLLRDQQRTIDGLHRKFASEGQEQPSTTGKYHNEHLLGPNSTAITWTGSIEDLVPISVGGKEYKALIMTDKLIQSFNDLFETDKAIVMMKPEVYTERDYQDYLKKLPATGSNPGVSFPLDDDIPQAEFSDKELAKMFSDSEDRQTALEYLLEWDNLTFRQATEYVKGFMRKAFKKNKIDRQEDLKEQIFHILLTRTETLKGRIDDGNPWYRKIEATVPEYGSDSDSETFGRLT</sequence>
<accession>A0ABR4BZK9</accession>